<dbReference type="RefSeq" id="WP_038269700.1">
    <property type="nucleotide sequence ID" value="NZ_CP053627.1"/>
</dbReference>
<dbReference type="OrthoDB" id="9812842at2"/>
<dbReference type="EMBL" id="JDSQ01000001">
    <property type="protein sequence ID" value="EWS79333.1"/>
    <property type="molecule type" value="Genomic_DNA"/>
</dbReference>
<gene>
    <name evidence="2" type="ORF">AF72_00430</name>
    <name evidence="3" type="ORF">LPH55_04495</name>
</gene>
<evidence type="ECO:0000313" key="2">
    <source>
        <dbReference type="EMBL" id="EWS79333.1"/>
    </source>
</evidence>
<dbReference type="AlphaFoldDB" id="Z9JMU7"/>
<dbReference type="Proteomes" id="UP000020406">
    <property type="component" value="Unassembled WGS sequence"/>
</dbReference>
<dbReference type="Proteomes" id="UP001430701">
    <property type="component" value="Unassembled WGS sequence"/>
</dbReference>
<feature type="domain" description="ApeI dehydratase-like" evidence="1">
    <location>
        <begin position="2"/>
        <end position="87"/>
    </location>
</feature>
<dbReference type="InterPro" id="IPR029069">
    <property type="entry name" value="HotDog_dom_sf"/>
</dbReference>
<dbReference type="eggNOG" id="COG0764">
    <property type="taxonomic scope" value="Bacteria"/>
</dbReference>
<evidence type="ECO:0000259" key="1">
    <source>
        <dbReference type="Pfam" id="PF22818"/>
    </source>
</evidence>
<dbReference type="KEGG" id="xtw:AB672_11585"/>
<evidence type="ECO:0000313" key="3">
    <source>
        <dbReference type="EMBL" id="MCD8472747.1"/>
    </source>
</evidence>
<comment type="caution">
    <text evidence="2">The sequence shown here is derived from an EMBL/GenBank/DDBJ whole genome shotgun (WGS) entry which is preliminary data.</text>
</comment>
<keyword evidence="5" id="KW-1185">Reference proteome</keyword>
<accession>Z9JMU7</accession>
<dbReference type="PATRIC" id="fig|1444770.3.peg.97"/>
<reference evidence="2 4" key="1">
    <citation type="journal article" date="2014" name="Genome Announc.">
        <title>Draft Genome Sequence of Xylella fastidiosa Pear Leaf Scorch Strain in Taiwan.</title>
        <authorList>
            <person name="Su C.C."/>
            <person name="Deng W.L."/>
            <person name="Jan F.J."/>
            <person name="Chang C.J."/>
            <person name="Huang H."/>
            <person name="Chen J."/>
        </authorList>
    </citation>
    <scope>NUCLEOTIDE SEQUENCE [LARGE SCALE GENOMIC DNA]</scope>
    <source>
        <strain evidence="2 4">PLS229</strain>
    </source>
</reference>
<evidence type="ECO:0000313" key="4">
    <source>
        <dbReference type="Proteomes" id="UP000020406"/>
    </source>
</evidence>
<evidence type="ECO:0000313" key="5">
    <source>
        <dbReference type="Proteomes" id="UP001430701"/>
    </source>
</evidence>
<proteinExistence type="predicted"/>
<organism evidence="2 4">
    <name type="scientific">Xylella taiwanensis</name>
    <dbReference type="NCBI Taxonomy" id="1444770"/>
    <lineage>
        <taxon>Bacteria</taxon>
        <taxon>Pseudomonadati</taxon>
        <taxon>Pseudomonadota</taxon>
        <taxon>Gammaproteobacteria</taxon>
        <taxon>Lysobacterales</taxon>
        <taxon>Lysobacteraceae</taxon>
        <taxon>Xylella</taxon>
    </lineage>
</organism>
<dbReference type="Gene3D" id="3.10.129.10">
    <property type="entry name" value="Hotdog Thioesterase"/>
    <property type="match status" value="1"/>
</dbReference>
<dbReference type="GO" id="GO:0016829">
    <property type="term" value="F:lyase activity"/>
    <property type="evidence" value="ECO:0007669"/>
    <property type="project" value="UniProtKB-KW"/>
</dbReference>
<dbReference type="EMBL" id="JAJPPU010000002">
    <property type="protein sequence ID" value="MCD8472747.1"/>
    <property type="molecule type" value="Genomic_DNA"/>
</dbReference>
<name>Z9JMU7_9GAMM</name>
<sequence>MEFFIPKTHPCLPGHFPGFPIVPGVLVLEHVLHALQVREGRLTGIRLPQVKFLRPLLPEQHARIELEGTMPRWRFRVCCAQHLLASGEIVAGSAA</sequence>
<protein>
    <submittedName>
        <fullName evidence="2 3">Dehydratase</fullName>
    </submittedName>
</protein>
<dbReference type="GeneID" id="68901940"/>
<dbReference type="STRING" id="1444770.AF72_00430"/>
<dbReference type="SUPFAM" id="SSF54637">
    <property type="entry name" value="Thioesterase/thiol ester dehydrase-isomerase"/>
    <property type="match status" value="1"/>
</dbReference>
<reference evidence="3" key="2">
    <citation type="submission" date="2021-11" db="EMBL/GenBank/DDBJ databases">
        <title>Genome sequence of Xylella taiwanensis PLS432.</title>
        <authorList>
            <person name="Weng L.-W."/>
            <person name="Su C.-C."/>
            <person name="Tsai C.-W."/>
            <person name="Kuo C.-H."/>
        </authorList>
    </citation>
    <scope>NUCLEOTIDE SEQUENCE</scope>
    <source>
        <strain evidence="3">PLS432</strain>
    </source>
</reference>
<dbReference type="InterPro" id="IPR054545">
    <property type="entry name" value="ApeI-like"/>
</dbReference>
<dbReference type="Pfam" id="PF22818">
    <property type="entry name" value="ApeI-like"/>
    <property type="match status" value="1"/>
</dbReference>